<dbReference type="FunFam" id="3.40.630.40:FF:000001">
    <property type="entry name" value="N-acetylmuramoyl-L-alanine amidase"/>
    <property type="match status" value="1"/>
</dbReference>
<dbReference type="Gene3D" id="2.60.40.3500">
    <property type="match status" value="1"/>
</dbReference>
<evidence type="ECO:0000256" key="3">
    <source>
        <dbReference type="ARBA" id="ARBA00010860"/>
    </source>
</evidence>
<evidence type="ECO:0000256" key="8">
    <source>
        <dbReference type="ARBA" id="ARBA00023316"/>
    </source>
</evidence>
<evidence type="ECO:0000256" key="4">
    <source>
        <dbReference type="ARBA" id="ARBA00011901"/>
    </source>
</evidence>
<dbReference type="SMART" id="SM00646">
    <property type="entry name" value="Ami_3"/>
    <property type="match status" value="1"/>
</dbReference>
<dbReference type="CDD" id="cd00118">
    <property type="entry name" value="LysM"/>
    <property type="match status" value="1"/>
</dbReference>
<evidence type="ECO:0000259" key="10">
    <source>
        <dbReference type="PROSITE" id="PS51782"/>
    </source>
</evidence>
<dbReference type="InterPro" id="IPR002508">
    <property type="entry name" value="MurNAc-LAA_cat"/>
</dbReference>
<proteinExistence type="inferred from homology"/>
<dbReference type="EC" id="3.5.1.28" evidence="4"/>
<comment type="caution">
    <text evidence="11">The sequence shown here is derived from an EMBL/GenBank/DDBJ whole genome shotgun (WGS) entry which is preliminary data.</text>
</comment>
<dbReference type="AlphaFoldDB" id="A0A8J6NY41"/>
<dbReference type="Pfam" id="PF01476">
    <property type="entry name" value="LysM"/>
    <property type="match status" value="1"/>
</dbReference>
<dbReference type="PROSITE" id="PS51782">
    <property type="entry name" value="LYSM"/>
    <property type="match status" value="1"/>
</dbReference>
<gene>
    <name evidence="11" type="ORF">H8D24_05610</name>
</gene>
<dbReference type="Gene3D" id="3.10.350.10">
    <property type="entry name" value="LysM domain"/>
    <property type="match status" value="1"/>
</dbReference>
<keyword evidence="5" id="KW-0732">Signal</keyword>
<dbReference type="InterPro" id="IPR050695">
    <property type="entry name" value="N-acetylmuramoyl_amidase_3"/>
</dbReference>
<dbReference type="Proteomes" id="UP000654401">
    <property type="component" value="Unassembled WGS sequence"/>
</dbReference>
<dbReference type="InterPro" id="IPR021731">
    <property type="entry name" value="AMIN_dom"/>
</dbReference>
<dbReference type="Pfam" id="PF01520">
    <property type="entry name" value="Amidase_3"/>
    <property type="match status" value="1"/>
</dbReference>
<dbReference type="EMBL" id="JACNFK010000028">
    <property type="protein sequence ID" value="MBC8519864.1"/>
    <property type="molecule type" value="Genomic_DNA"/>
</dbReference>
<protein>
    <recommendedName>
        <fullName evidence="9">N-acetylmuramoyl-L-alanine amidase AmiC</fullName>
        <ecNumber evidence="4">3.5.1.28</ecNumber>
    </recommendedName>
</protein>
<keyword evidence="6" id="KW-0574">Periplasm</keyword>
<dbReference type="GO" id="GO:0071555">
    <property type="term" value="P:cell wall organization"/>
    <property type="evidence" value="ECO:0007669"/>
    <property type="project" value="UniProtKB-KW"/>
</dbReference>
<dbReference type="GO" id="GO:0008745">
    <property type="term" value="F:N-acetylmuramoyl-L-alanine amidase activity"/>
    <property type="evidence" value="ECO:0007669"/>
    <property type="project" value="UniProtKB-EC"/>
</dbReference>
<keyword evidence="7" id="KW-0378">Hydrolase</keyword>
<feature type="domain" description="LysM" evidence="10">
    <location>
        <begin position="397"/>
        <end position="440"/>
    </location>
</feature>
<evidence type="ECO:0000256" key="2">
    <source>
        <dbReference type="ARBA" id="ARBA00004418"/>
    </source>
</evidence>
<accession>A0A8J6NY41</accession>
<dbReference type="SMART" id="SM00257">
    <property type="entry name" value="LysM"/>
    <property type="match status" value="1"/>
</dbReference>
<evidence type="ECO:0000256" key="5">
    <source>
        <dbReference type="ARBA" id="ARBA00022729"/>
    </source>
</evidence>
<sequence length="441" mass="48674">MDRRGFLQIAGALPLLHALPSKAGDITSIFGIRLWPAPDHTRIVLDLDSEVEYKLSKSGNPGKVILKLKRAQPVLSLDAVVKEDPRLKSVKTWSAQGGNQFVVEFVLLRGVEARSFVLPPNESYGHRLVLDLHNLESKVGVAKPDRQQKSGSRKRLTIAIDAGHGGEDPGAVGHKGTKEKRIVLSVARRLEKLISKESGMRAVMIRKGDYYVSLGGRIRKARKSGADLLISIHADGFKKKSAHGASVFVLSDKRASSEMARWMARRENRSDRIGGVDRKRESRGLAYALRDMERGANQKISVDLAGIILQELKKIGDLHGNRVHRASFAVLKAPDFPSMLVETGFITNPREERLLRTSAHQQKLANAMMKAVRQFAAKYPSLGGGKSVRTNASIKGREYRVKRGDTLSSISKKSGISLSNIRKLNPGLSDMLRIGQKIRIQ</sequence>
<comment type="subcellular location">
    <subcellularLocation>
        <location evidence="2">Periplasm</location>
    </subcellularLocation>
</comment>
<dbReference type="GO" id="GO:0009253">
    <property type="term" value="P:peptidoglycan catabolic process"/>
    <property type="evidence" value="ECO:0007669"/>
    <property type="project" value="InterPro"/>
</dbReference>
<dbReference type="InterPro" id="IPR036779">
    <property type="entry name" value="LysM_dom_sf"/>
</dbReference>
<reference evidence="11 12" key="1">
    <citation type="submission" date="2020-08" db="EMBL/GenBank/DDBJ databases">
        <title>Bridging the membrane lipid divide: bacteria of the FCB group superphylum have the potential to synthesize archaeal ether lipids.</title>
        <authorList>
            <person name="Villanueva L."/>
            <person name="Von Meijenfeldt F.A.B."/>
            <person name="Westbye A.B."/>
            <person name="Yadav S."/>
            <person name="Hopmans E.C."/>
            <person name="Dutilh B.E."/>
            <person name="Sinninghe Damste J.S."/>
        </authorList>
    </citation>
    <scope>NUCLEOTIDE SEQUENCE [LARGE SCALE GENOMIC DNA]</scope>
    <source>
        <strain evidence="11">NIOZ-UU100</strain>
    </source>
</reference>
<evidence type="ECO:0000256" key="9">
    <source>
        <dbReference type="ARBA" id="ARBA00074581"/>
    </source>
</evidence>
<dbReference type="PANTHER" id="PTHR30404">
    <property type="entry name" value="N-ACETYLMURAMOYL-L-ALANINE AMIDASE"/>
    <property type="match status" value="1"/>
</dbReference>
<dbReference type="InterPro" id="IPR018392">
    <property type="entry name" value="LysM"/>
</dbReference>
<name>A0A8J6NY41_9GAMM</name>
<comment type="catalytic activity">
    <reaction evidence="1">
        <text>Hydrolyzes the link between N-acetylmuramoyl residues and L-amino acid residues in certain cell-wall glycopeptides.</text>
        <dbReference type="EC" id="3.5.1.28"/>
    </reaction>
</comment>
<dbReference type="Gene3D" id="3.40.630.40">
    <property type="entry name" value="Zn-dependent exopeptidases"/>
    <property type="match status" value="1"/>
</dbReference>
<evidence type="ECO:0000256" key="7">
    <source>
        <dbReference type="ARBA" id="ARBA00022801"/>
    </source>
</evidence>
<dbReference type="SUPFAM" id="SSF53187">
    <property type="entry name" value="Zn-dependent exopeptidases"/>
    <property type="match status" value="1"/>
</dbReference>
<evidence type="ECO:0000256" key="1">
    <source>
        <dbReference type="ARBA" id="ARBA00001561"/>
    </source>
</evidence>
<comment type="similarity">
    <text evidence="3">Belongs to the N-acetylmuramoyl-L-alanine amidase 3 family.</text>
</comment>
<evidence type="ECO:0000256" key="6">
    <source>
        <dbReference type="ARBA" id="ARBA00022764"/>
    </source>
</evidence>
<dbReference type="SUPFAM" id="SSF54106">
    <property type="entry name" value="LysM domain"/>
    <property type="match status" value="1"/>
</dbReference>
<organism evidence="11 12">
    <name type="scientific">Candidatus Thiopontia autotrophica</name>
    <dbReference type="NCBI Taxonomy" id="2841688"/>
    <lineage>
        <taxon>Bacteria</taxon>
        <taxon>Pseudomonadati</taxon>
        <taxon>Pseudomonadota</taxon>
        <taxon>Gammaproteobacteria</taxon>
        <taxon>Candidatus Thiopontia</taxon>
    </lineage>
</organism>
<dbReference type="CDD" id="cd02696">
    <property type="entry name" value="MurNAc-LAA"/>
    <property type="match status" value="1"/>
</dbReference>
<dbReference type="PANTHER" id="PTHR30404:SF6">
    <property type="entry name" value="N-ACETYLMURAMOYL-L-ALANINE AMIDASE AMIB"/>
    <property type="match status" value="1"/>
</dbReference>
<dbReference type="GO" id="GO:0030288">
    <property type="term" value="C:outer membrane-bounded periplasmic space"/>
    <property type="evidence" value="ECO:0007669"/>
    <property type="project" value="TreeGrafter"/>
</dbReference>
<keyword evidence="8" id="KW-0961">Cell wall biogenesis/degradation</keyword>
<evidence type="ECO:0000313" key="12">
    <source>
        <dbReference type="Proteomes" id="UP000654401"/>
    </source>
</evidence>
<evidence type="ECO:0000313" key="11">
    <source>
        <dbReference type="EMBL" id="MBC8519864.1"/>
    </source>
</evidence>
<dbReference type="Pfam" id="PF11741">
    <property type="entry name" value="AMIN"/>
    <property type="match status" value="1"/>
</dbReference>